<organism evidence="1 2">
    <name type="scientific">Trypanosoma conorhini</name>
    <dbReference type="NCBI Taxonomy" id="83891"/>
    <lineage>
        <taxon>Eukaryota</taxon>
        <taxon>Discoba</taxon>
        <taxon>Euglenozoa</taxon>
        <taxon>Kinetoplastea</taxon>
        <taxon>Metakinetoplastina</taxon>
        <taxon>Trypanosomatida</taxon>
        <taxon>Trypanosomatidae</taxon>
        <taxon>Trypanosoma</taxon>
    </lineage>
</organism>
<proteinExistence type="predicted"/>
<keyword evidence="2" id="KW-1185">Reference proteome</keyword>
<dbReference type="EMBL" id="MKKU01000740">
    <property type="protein sequence ID" value="RNF03079.1"/>
    <property type="molecule type" value="Genomic_DNA"/>
</dbReference>
<reference evidence="1 2" key="1">
    <citation type="journal article" date="2018" name="BMC Genomics">
        <title>Genomic comparison of Trypanosoma conorhini and Trypanosoma rangeli to Trypanosoma cruzi strains of high and low virulence.</title>
        <authorList>
            <person name="Bradwell K.R."/>
            <person name="Koparde V.N."/>
            <person name="Matveyev A.V."/>
            <person name="Serrano M.G."/>
            <person name="Alves J.M."/>
            <person name="Parikh H."/>
            <person name="Huang B."/>
            <person name="Lee V."/>
            <person name="Espinosa-Alvarez O."/>
            <person name="Ortiz P.A."/>
            <person name="Costa-Martins A.G."/>
            <person name="Teixeira M.M."/>
            <person name="Buck G.A."/>
        </authorList>
    </citation>
    <scope>NUCLEOTIDE SEQUENCE [LARGE SCALE GENOMIC DNA]</scope>
    <source>
        <strain evidence="1 2">025E</strain>
    </source>
</reference>
<dbReference type="RefSeq" id="XP_029224782.1">
    <property type="nucleotide sequence ID" value="XM_029375162.1"/>
</dbReference>
<comment type="caution">
    <text evidence="1">The sequence shown here is derived from an EMBL/GenBank/DDBJ whole genome shotgun (WGS) entry which is preliminary data.</text>
</comment>
<name>A0A3R7KB92_9TRYP</name>
<evidence type="ECO:0000313" key="1">
    <source>
        <dbReference type="EMBL" id="RNF03079.1"/>
    </source>
</evidence>
<sequence length="254" mass="27700">MTAVSLSDVLEAAVRQCSLLSFGAHSRVGGCTVFVPEASGRGILAGGCITGVSCHDEELTLTVVPAQLRLLPLRFSTPDSFFRLDADLPWLDAVALLDGLPPVRLQGVSPTFPVFRDGGLPDDDVSDSDRERRARQHLERLCALAPPHLADHVLLTWRPVTAWFLVSYLDSESTPDPCVFILPDALVVRAAVVQVGFRAISPHTREALVMPAFDVVRRRLQKLQLPNCVVRVIGEMDFSIAPPLLFTSAARMTL</sequence>
<protein>
    <submittedName>
        <fullName evidence="1">Uncharacterized protein</fullName>
    </submittedName>
</protein>
<dbReference type="AlphaFoldDB" id="A0A3R7KB92"/>
<dbReference type="OrthoDB" id="252917at2759"/>
<dbReference type="GeneID" id="40321919"/>
<accession>A0A3R7KB92</accession>
<evidence type="ECO:0000313" key="2">
    <source>
        <dbReference type="Proteomes" id="UP000284403"/>
    </source>
</evidence>
<dbReference type="Proteomes" id="UP000284403">
    <property type="component" value="Unassembled WGS sequence"/>
</dbReference>
<gene>
    <name evidence="1" type="ORF">Tco025E_08308</name>
</gene>